<dbReference type="EnsemblPlants" id="HORVU.MOREX.r3.6HG0552880.1">
    <property type="protein sequence ID" value="HORVU.MOREX.r3.6HG0552880.1"/>
    <property type="gene ID" value="HORVU.MOREX.r3.6HG0552880"/>
</dbReference>
<dbReference type="AlphaFoldDB" id="A0A8I6YH26"/>
<accession>A0A8I6YH26</accession>
<name>A0A8I6YH26_HORVV</name>
<reference evidence="1" key="3">
    <citation type="submission" date="2022-01" db="UniProtKB">
        <authorList>
            <consortium name="EnsemblPlants"/>
        </authorList>
    </citation>
    <scope>IDENTIFICATION</scope>
    <source>
        <strain evidence="1">subsp. vulgare</strain>
    </source>
</reference>
<keyword evidence="2" id="KW-1185">Reference proteome</keyword>
<dbReference type="InterPro" id="IPR012340">
    <property type="entry name" value="NA-bd_OB-fold"/>
</dbReference>
<evidence type="ECO:0000313" key="1">
    <source>
        <dbReference type="EnsemblPlants" id="HORVU.MOREX.r3.6HG0552880.1"/>
    </source>
</evidence>
<sequence length="140" mass="15768">MKCRSLCSYEMLQPGARLVLHASLLSCLKLSTVQKPTPLPPPPALRLRLALPPASPLTLRTLATDAKVPMALARMQWPQKARRMLCADLFLCRPCGWVILRHTHAGLTFLTLRDTSCMDQVTTLPEYLQAYSIMNRLRVE</sequence>
<protein>
    <submittedName>
        <fullName evidence="1">Uncharacterized protein</fullName>
    </submittedName>
</protein>
<dbReference type="Proteomes" id="UP000011116">
    <property type="component" value="Chromosome 6H"/>
</dbReference>
<dbReference type="SUPFAM" id="SSF50249">
    <property type="entry name" value="Nucleic acid-binding proteins"/>
    <property type="match status" value="1"/>
</dbReference>
<dbReference type="Gramene" id="HORVU.MOREX.r2.6HG0459350.1">
    <property type="protein sequence ID" value="HORVU.MOREX.r2.6HG0459350.1"/>
    <property type="gene ID" value="HORVU.MOREX.r2.6HG0459350"/>
</dbReference>
<dbReference type="Gramene" id="HORVU.MOREX.r3.6HG0552880.1">
    <property type="protein sequence ID" value="HORVU.MOREX.r3.6HG0552880.1"/>
    <property type="gene ID" value="HORVU.MOREX.r3.6HG0552880"/>
</dbReference>
<organism evidence="1 2">
    <name type="scientific">Hordeum vulgare subsp. vulgare</name>
    <name type="common">Domesticated barley</name>
    <dbReference type="NCBI Taxonomy" id="112509"/>
    <lineage>
        <taxon>Eukaryota</taxon>
        <taxon>Viridiplantae</taxon>
        <taxon>Streptophyta</taxon>
        <taxon>Embryophyta</taxon>
        <taxon>Tracheophyta</taxon>
        <taxon>Spermatophyta</taxon>
        <taxon>Magnoliopsida</taxon>
        <taxon>Liliopsida</taxon>
        <taxon>Poales</taxon>
        <taxon>Poaceae</taxon>
        <taxon>BOP clade</taxon>
        <taxon>Pooideae</taxon>
        <taxon>Triticodae</taxon>
        <taxon>Triticeae</taxon>
        <taxon>Hordeinae</taxon>
        <taxon>Hordeum</taxon>
    </lineage>
</organism>
<evidence type="ECO:0000313" key="2">
    <source>
        <dbReference type="Proteomes" id="UP000011116"/>
    </source>
</evidence>
<reference evidence="1" key="2">
    <citation type="submission" date="2020-10" db="EMBL/GenBank/DDBJ databases">
        <authorList>
            <person name="Scholz U."/>
            <person name="Mascher M."/>
            <person name="Fiebig A."/>
        </authorList>
    </citation>
    <scope>NUCLEOTIDE SEQUENCE [LARGE SCALE GENOMIC DNA]</scope>
    <source>
        <strain evidence="1">cv. Morex</strain>
    </source>
</reference>
<reference evidence="2" key="1">
    <citation type="journal article" date="2012" name="Nature">
        <title>A physical, genetic and functional sequence assembly of the barley genome.</title>
        <authorList>
            <consortium name="The International Barley Genome Sequencing Consortium"/>
            <person name="Mayer K.F."/>
            <person name="Waugh R."/>
            <person name="Brown J.W."/>
            <person name="Schulman A."/>
            <person name="Langridge P."/>
            <person name="Platzer M."/>
            <person name="Fincher G.B."/>
            <person name="Muehlbauer G.J."/>
            <person name="Sato K."/>
            <person name="Close T.J."/>
            <person name="Wise R.P."/>
            <person name="Stein N."/>
        </authorList>
    </citation>
    <scope>NUCLEOTIDE SEQUENCE [LARGE SCALE GENOMIC DNA]</scope>
    <source>
        <strain evidence="2">cv. Morex</strain>
    </source>
</reference>
<proteinExistence type="predicted"/>